<dbReference type="InterPro" id="IPR036737">
    <property type="entry name" value="OmpA-like_sf"/>
</dbReference>
<dbReference type="CDD" id="cd07185">
    <property type="entry name" value="OmpA_C-like"/>
    <property type="match status" value="1"/>
</dbReference>
<dbReference type="PROSITE" id="PS51123">
    <property type="entry name" value="OMPA_2"/>
    <property type="match status" value="1"/>
</dbReference>
<organism evidence="6 7">
    <name type="scientific">Algoriphagus boritolerans DSM 17298 = JCM 18970</name>
    <dbReference type="NCBI Taxonomy" id="1120964"/>
    <lineage>
        <taxon>Bacteria</taxon>
        <taxon>Pseudomonadati</taxon>
        <taxon>Bacteroidota</taxon>
        <taxon>Cytophagia</taxon>
        <taxon>Cytophagales</taxon>
        <taxon>Cyclobacteriaceae</taxon>
        <taxon>Algoriphagus</taxon>
    </lineage>
</organism>
<dbReference type="PRINTS" id="PR01021">
    <property type="entry name" value="OMPADOMAIN"/>
</dbReference>
<dbReference type="Pfam" id="PF13488">
    <property type="entry name" value="Gly-zipper_Omp"/>
    <property type="match status" value="1"/>
</dbReference>
<dbReference type="PROSITE" id="PS01068">
    <property type="entry name" value="OMPA_1"/>
    <property type="match status" value="1"/>
</dbReference>
<dbReference type="Gene3D" id="3.30.1330.60">
    <property type="entry name" value="OmpA-like domain"/>
    <property type="match status" value="1"/>
</dbReference>
<protein>
    <submittedName>
        <fullName evidence="6">Outer membrane protein OmpA</fullName>
    </submittedName>
</protein>
<gene>
    <name evidence="6" type="ORF">SAMN03080598_02366</name>
</gene>
<evidence type="ECO:0000259" key="5">
    <source>
        <dbReference type="PROSITE" id="PS51123"/>
    </source>
</evidence>
<feature type="domain" description="OmpA-like" evidence="5">
    <location>
        <begin position="92"/>
        <end position="210"/>
    </location>
</feature>
<evidence type="ECO:0000313" key="7">
    <source>
        <dbReference type="Proteomes" id="UP000236736"/>
    </source>
</evidence>
<evidence type="ECO:0000313" key="6">
    <source>
        <dbReference type="EMBL" id="SEG07000.1"/>
    </source>
</evidence>
<evidence type="ECO:0000256" key="3">
    <source>
        <dbReference type="ARBA" id="ARBA00023237"/>
    </source>
</evidence>
<evidence type="ECO:0000256" key="2">
    <source>
        <dbReference type="ARBA" id="ARBA00023136"/>
    </source>
</evidence>
<accession>A0A1H5X6I9</accession>
<sequence length="223" mass="23565">MKTKNQFLSLFLILTLSVFSLNCKTSNAVKGGAIGGTAGGVIGGLLSKKNTATGIIVGAAIGGSAGAIIGREMDKQAEELKRDLKGAKVERVGEGIKITFDSGILFAVDQSTLNSASQNNLENLATTLKKYPDTNVVIEGHTDDTGTAEYNQTLSEKRASTVLRFLSDSGVAGKRLQSQGFGEELPEVPNTSDAARAQNRRVEVAIFANKKMQRMAKRGELGS</sequence>
<dbReference type="SUPFAM" id="SSF103088">
    <property type="entry name" value="OmpA-like"/>
    <property type="match status" value="1"/>
</dbReference>
<keyword evidence="7" id="KW-1185">Reference proteome</keyword>
<dbReference type="RefSeq" id="WP_103925024.1">
    <property type="nucleotide sequence ID" value="NZ_FNVR01000012.1"/>
</dbReference>
<proteinExistence type="predicted"/>
<dbReference type="EMBL" id="FNVR01000012">
    <property type="protein sequence ID" value="SEG07000.1"/>
    <property type="molecule type" value="Genomic_DNA"/>
</dbReference>
<dbReference type="OrthoDB" id="9782229at2"/>
<reference evidence="7" key="1">
    <citation type="submission" date="2016-10" db="EMBL/GenBank/DDBJ databases">
        <authorList>
            <person name="Varghese N."/>
            <person name="Submissions S."/>
        </authorList>
    </citation>
    <scope>NUCLEOTIDE SEQUENCE [LARGE SCALE GENOMIC DNA]</scope>
    <source>
        <strain evidence="7">DSM 17298</strain>
    </source>
</reference>
<name>A0A1H5X6I9_9BACT</name>
<dbReference type="InterPro" id="IPR039567">
    <property type="entry name" value="Gly-zipper"/>
</dbReference>
<dbReference type="InterPro" id="IPR006664">
    <property type="entry name" value="OMP_bac"/>
</dbReference>
<dbReference type="AlphaFoldDB" id="A0A1H5X6I9"/>
<dbReference type="STRING" id="1120964.GCA_001313265_01961"/>
<dbReference type="InterPro" id="IPR006665">
    <property type="entry name" value="OmpA-like"/>
</dbReference>
<evidence type="ECO:0000256" key="4">
    <source>
        <dbReference type="PROSITE-ProRule" id="PRU00473"/>
    </source>
</evidence>
<dbReference type="PANTHER" id="PTHR30329">
    <property type="entry name" value="STATOR ELEMENT OF FLAGELLAR MOTOR COMPLEX"/>
    <property type="match status" value="1"/>
</dbReference>
<dbReference type="PANTHER" id="PTHR30329:SF21">
    <property type="entry name" value="LIPOPROTEIN YIAD-RELATED"/>
    <property type="match status" value="1"/>
</dbReference>
<keyword evidence="3" id="KW-0998">Cell outer membrane</keyword>
<dbReference type="Pfam" id="PF00691">
    <property type="entry name" value="OmpA"/>
    <property type="match status" value="1"/>
</dbReference>
<evidence type="ECO:0000256" key="1">
    <source>
        <dbReference type="ARBA" id="ARBA00004442"/>
    </source>
</evidence>
<dbReference type="InterPro" id="IPR006690">
    <property type="entry name" value="OMPA-like_CS"/>
</dbReference>
<comment type="subcellular location">
    <subcellularLocation>
        <location evidence="1">Cell outer membrane</location>
    </subcellularLocation>
</comment>
<dbReference type="GO" id="GO:0009279">
    <property type="term" value="C:cell outer membrane"/>
    <property type="evidence" value="ECO:0007669"/>
    <property type="project" value="UniProtKB-SubCell"/>
</dbReference>
<dbReference type="InterPro" id="IPR050330">
    <property type="entry name" value="Bact_OuterMem_StrucFunc"/>
</dbReference>
<dbReference type="Proteomes" id="UP000236736">
    <property type="component" value="Unassembled WGS sequence"/>
</dbReference>
<keyword evidence="2 4" id="KW-0472">Membrane</keyword>